<name>A0A7C0WTD9_9BACT</name>
<organism evidence="1">
    <name type="scientific">Thermodesulforhabdus norvegica</name>
    <dbReference type="NCBI Taxonomy" id="39841"/>
    <lineage>
        <taxon>Bacteria</taxon>
        <taxon>Pseudomonadati</taxon>
        <taxon>Thermodesulfobacteriota</taxon>
        <taxon>Syntrophobacteria</taxon>
        <taxon>Syntrophobacterales</taxon>
        <taxon>Thermodesulforhabdaceae</taxon>
        <taxon>Thermodesulforhabdus</taxon>
    </lineage>
</organism>
<gene>
    <name evidence="1" type="ORF">ENG14_02635</name>
</gene>
<comment type="caution">
    <text evidence="1">The sequence shown here is derived from an EMBL/GenBank/DDBJ whole genome shotgun (WGS) entry which is preliminary data.</text>
</comment>
<dbReference type="AlphaFoldDB" id="A0A7C0WTD9"/>
<dbReference type="Proteomes" id="UP000886355">
    <property type="component" value="Unassembled WGS sequence"/>
</dbReference>
<sequence length="297" mass="33579">MTNSVLCIIYVDIEHILYIQHNFLAMFTKTLGATSAHLLTALAERNQLVFSITDAQEILGGSYNAALLALGRLTEAGWLVRLTAGRYAIVPLSSGDAALPQVNRYIIARELLGESPYYISHESALDIHNMLTRPITRVIATTPRRLKKREIMSMSYRFVSAPLSSLWGYESNWVTPYEQVNVSDLERTILDCLNRPDLCTGISQVAVGLWMRQDDFKWDILGHYTQKLGRHSVAQRLGYLLELFDLGTPSLIENLQKMVASHYASLDPFLPAQGPYLARWRLRINIEPEALETIVRT</sequence>
<reference evidence="1" key="1">
    <citation type="journal article" date="2020" name="mSystems">
        <title>Genome- and Community-Level Interaction Insights into Carbon Utilization and Element Cycling Functions of Hydrothermarchaeota in Hydrothermal Sediment.</title>
        <authorList>
            <person name="Zhou Z."/>
            <person name="Liu Y."/>
            <person name="Xu W."/>
            <person name="Pan J."/>
            <person name="Luo Z.H."/>
            <person name="Li M."/>
        </authorList>
    </citation>
    <scope>NUCLEOTIDE SEQUENCE [LARGE SCALE GENOMIC DNA]</scope>
    <source>
        <strain evidence="1">HyVt-19</strain>
    </source>
</reference>
<accession>A0A7C0WTD9</accession>
<evidence type="ECO:0000313" key="1">
    <source>
        <dbReference type="EMBL" id="HDL89783.1"/>
    </source>
</evidence>
<dbReference type="EMBL" id="DQZW01000124">
    <property type="protein sequence ID" value="HDL89783.1"/>
    <property type="molecule type" value="Genomic_DNA"/>
</dbReference>
<protein>
    <submittedName>
        <fullName evidence="1">Uncharacterized protein</fullName>
    </submittedName>
</protein>
<proteinExistence type="predicted"/>